<dbReference type="EMBL" id="CP032702">
    <property type="protein sequence ID" value="QDY42911.1"/>
    <property type="molecule type" value="Genomic_DNA"/>
</dbReference>
<dbReference type="Pfam" id="PF00082">
    <property type="entry name" value="Peptidase_S8"/>
    <property type="match status" value="1"/>
</dbReference>
<dbReference type="Pfam" id="PF03797">
    <property type="entry name" value="Autotransporter"/>
    <property type="match status" value="1"/>
</dbReference>
<evidence type="ECO:0000313" key="11">
    <source>
        <dbReference type="Proteomes" id="UP000319411"/>
    </source>
</evidence>
<feature type="signal peptide" evidence="8">
    <location>
        <begin position="1"/>
        <end position="25"/>
    </location>
</feature>
<feature type="chain" id="PRO_5021722509" evidence="8">
    <location>
        <begin position="26"/>
        <end position="947"/>
    </location>
</feature>
<evidence type="ECO:0000313" key="10">
    <source>
        <dbReference type="EMBL" id="QDY42911.1"/>
    </source>
</evidence>
<keyword evidence="11" id="KW-1185">Reference proteome</keyword>
<evidence type="ECO:0000256" key="5">
    <source>
        <dbReference type="ARBA" id="ARBA00022825"/>
    </source>
</evidence>
<dbReference type="GO" id="GO:0006508">
    <property type="term" value="P:proteolysis"/>
    <property type="evidence" value="ECO:0007669"/>
    <property type="project" value="UniProtKB-KW"/>
</dbReference>
<dbReference type="InterPro" id="IPR023828">
    <property type="entry name" value="Peptidase_S8_Ser-AS"/>
</dbReference>
<dbReference type="AlphaFoldDB" id="A0A518XFC6"/>
<dbReference type="InterPro" id="IPR015500">
    <property type="entry name" value="Peptidase_S8_subtilisin-rel"/>
</dbReference>
<evidence type="ECO:0000256" key="4">
    <source>
        <dbReference type="ARBA" id="ARBA00022801"/>
    </source>
</evidence>
<feature type="region of interest" description="Disordered" evidence="7">
    <location>
        <begin position="28"/>
        <end position="79"/>
    </location>
</feature>
<dbReference type="PANTHER" id="PTHR43806:SF11">
    <property type="entry name" value="CEREVISIN-RELATED"/>
    <property type="match status" value="1"/>
</dbReference>
<keyword evidence="3 8" id="KW-0732">Signal</keyword>
<dbReference type="SUPFAM" id="SSF103515">
    <property type="entry name" value="Autotransporter"/>
    <property type="match status" value="1"/>
</dbReference>
<gene>
    <name evidence="10" type="ORF">D8B20_13950</name>
</gene>
<dbReference type="InterPro" id="IPR000209">
    <property type="entry name" value="Peptidase_S8/S53_dom"/>
</dbReference>
<dbReference type="GO" id="GO:0004252">
    <property type="term" value="F:serine-type endopeptidase activity"/>
    <property type="evidence" value="ECO:0007669"/>
    <property type="project" value="UniProtKB-UniRule"/>
</dbReference>
<feature type="compositionally biased region" description="Pro residues" evidence="7">
    <location>
        <begin position="44"/>
        <end position="60"/>
    </location>
</feature>
<accession>A0A518XFC6</accession>
<keyword evidence="4 6" id="KW-0378">Hydrolase</keyword>
<protein>
    <submittedName>
        <fullName evidence="10">Autotransporter domain-containing protein</fullName>
    </submittedName>
</protein>
<evidence type="ECO:0000259" key="9">
    <source>
        <dbReference type="PROSITE" id="PS51208"/>
    </source>
</evidence>
<evidence type="ECO:0000256" key="3">
    <source>
        <dbReference type="ARBA" id="ARBA00022729"/>
    </source>
</evidence>
<keyword evidence="5 6" id="KW-0720">Serine protease</keyword>
<feature type="active site" description="Charge relay system" evidence="6">
    <location>
        <position position="309"/>
    </location>
</feature>
<evidence type="ECO:0000256" key="1">
    <source>
        <dbReference type="ARBA" id="ARBA00011073"/>
    </source>
</evidence>
<organism evidence="10 11">
    <name type="scientific">Candidatus Pantoea soli</name>
    <dbReference type="NCBI Taxonomy" id="3098669"/>
    <lineage>
        <taxon>Bacteria</taxon>
        <taxon>Pseudomonadati</taxon>
        <taxon>Pseudomonadota</taxon>
        <taxon>Gammaproteobacteria</taxon>
        <taxon>Enterobacterales</taxon>
        <taxon>Erwiniaceae</taxon>
        <taxon>Pantoea</taxon>
    </lineage>
</organism>
<comment type="similarity">
    <text evidence="1 6">Belongs to the peptidase S8 family.</text>
</comment>
<sequence>MLYPDVTLRTSPRLLALLMPLLLSACGGGGGGGGSSSPATLGPAPQPVAPQPVTPQPATPDTPVTPVNPVTPVTAPEPAAPGVAASYKVGVIDSGLSPDRSEINYDKVHFFSVFNSSTTPNDNQGINGHGTLVAMTLLGLAPASELYAAQASQNNQFNYANSTRAVYGLLDQGVRVINMSYGSLERLTTQQALSDARTRYQPLYQGLQAITTADGLAVISTGNSGTATPAPDVLTPLMYNDPQLARHLIAVTGVLNTTSYDQAGRAAGTGPFDACGGAAAWCLTAPGYTDFVFHNSDGTVANARAFGTSFSAPRVTAAAAQLLQHFPWMSASNLQQTLLTTATYRSDAHGTVADSANGRPYNDTFGWGDLNAARSLNGPGQFQGDDFHAALDGGRYQFSNAIQGNRGLVLDGSEHNGVLQLTGNNSYSGLTQVSANNLLIDGAISGNALVNGSGKLGGSGRIGGTLVNQGAVSGGLQVGGDYQQGAGATLNVTLSHPLQVAGHAALDGTLNLAPPSSTYVVQQQETLLTSGAGRSGQFSSVNTGPFLAGSVSYGTNNVTGQLTRRNTPAAAAAAGISDSSAQQTASNLEQAFSVADRWQTQGTTRAANQSALASAAAFQTLPDAASARSALDSLSGQAHASANAVLFNALDYQTRLLNNRINDAHDQGRTGFWLESGELRGALHQQGYLSNSYRNTLTALGVDTDFDRPDLRAGIAWTHNQLNARYAGSGGNSQNSLDGVMLYGRYDVTPAWYWQGNLSYQHGRDKLQRLVLLDQAAPLSSSTRSDSWQAALQSGYRWEWQENYWLEPYLGWRETGLQTGGFRDQGSAFGLEGSGDSYHRSVGYSGLSLSARQDWSAGWWSMLSLYGEYEYAFSNPALDVSARWSGFGDDQSRFSVPGMQLDRQSQWIGARVDVAQSARARLFLRADRHLTARGDENVLRGGVDVRF</sequence>
<dbReference type="PROSITE" id="PS51892">
    <property type="entry name" value="SUBTILASE"/>
    <property type="match status" value="1"/>
</dbReference>
<dbReference type="InterPro" id="IPR034061">
    <property type="entry name" value="Peptidases_S8_Autotransporter"/>
</dbReference>
<dbReference type="InterPro" id="IPR050131">
    <property type="entry name" value="Peptidase_S8_subtilisin-like"/>
</dbReference>
<dbReference type="InterPro" id="IPR036709">
    <property type="entry name" value="Autotransporte_beta_dom_sf"/>
</dbReference>
<feature type="domain" description="Autotransporter" evidence="9">
    <location>
        <begin position="665"/>
        <end position="947"/>
    </location>
</feature>
<feature type="compositionally biased region" description="Low complexity" evidence="7">
    <location>
        <begin position="61"/>
        <end position="79"/>
    </location>
</feature>
<dbReference type="PANTHER" id="PTHR43806">
    <property type="entry name" value="PEPTIDASE S8"/>
    <property type="match status" value="1"/>
</dbReference>
<evidence type="ECO:0000256" key="7">
    <source>
        <dbReference type="SAM" id="MobiDB-lite"/>
    </source>
</evidence>
<evidence type="ECO:0000256" key="6">
    <source>
        <dbReference type="PROSITE-ProRule" id="PRU01240"/>
    </source>
</evidence>
<dbReference type="RefSeq" id="WP_145889414.1">
    <property type="nucleotide sequence ID" value="NZ_CP032702.1"/>
</dbReference>
<dbReference type="InterPro" id="IPR005546">
    <property type="entry name" value="Autotransporte_beta"/>
</dbReference>
<evidence type="ECO:0000256" key="8">
    <source>
        <dbReference type="SAM" id="SignalP"/>
    </source>
</evidence>
<dbReference type="Gene3D" id="3.40.50.200">
    <property type="entry name" value="Peptidase S8/S53 domain"/>
    <property type="match status" value="1"/>
</dbReference>
<evidence type="ECO:0000256" key="2">
    <source>
        <dbReference type="ARBA" id="ARBA00022670"/>
    </source>
</evidence>
<dbReference type="PROSITE" id="PS00138">
    <property type="entry name" value="SUBTILASE_SER"/>
    <property type="match status" value="1"/>
</dbReference>
<dbReference type="KEGG" id="pdis:D8B20_13950"/>
<dbReference type="Proteomes" id="UP000319411">
    <property type="component" value="Chromosome"/>
</dbReference>
<dbReference type="InterPro" id="IPR036852">
    <property type="entry name" value="Peptidase_S8/S53_dom_sf"/>
</dbReference>
<dbReference type="PROSITE" id="PS51208">
    <property type="entry name" value="AUTOTRANSPORTER"/>
    <property type="match status" value="1"/>
</dbReference>
<dbReference type="OrthoDB" id="5360469at2"/>
<feature type="active site" description="Charge relay system" evidence="6">
    <location>
        <position position="93"/>
    </location>
</feature>
<dbReference type="SUPFAM" id="SSF52743">
    <property type="entry name" value="Subtilisin-like"/>
    <property type="match status" value="1"/>
</dbReference>
<keyword evidence="2 6" id="KW-0645">Protease</keyword>
<proteinExistence type="inferred from homology"/>
<dbReference type="CDD" id="cd04848">
    <property type="entry name" value="Peptidases_S8_Autotransporter_serine_protease_like"/>
    <property type="match status" value="1"/>
</dbReference>
<dbReference type="Gene3D" id="2.40.128.130">
    <property type="entry name" value="Autotransporter beta-domain"/>
    <property type="match status" value="1"/>
</dbReference>
<reference evidence="10 11" key="1">
    <citation type="submission" date="2018-10" db="EMBL/GenBank/DDBJ databases">
        <title>Genome Sequencing of Pantoea dispersa DSM 32899.</title>
        <authorList>
            <person name="Nawrath M."/>
            <person name="Ottenheim C."/>
            <person name="Wilm A."/>
            <person name="Zimmermann W."/>
            <person name="Wu J.C."/>
        </authorList>
    </citation>
    <scope>NUCLEOTIDE SEQUENCE [LARGE SCALE GENOMIC DNA]</scope>
    <source>
        <strain evidence="10 11">DSM 32899</strain>
    </source>
</reference>
<dbReference type="PRINTS" id="PR00723">
    <property type="entry name" value="SUBTILISIN"/>
</dbReference>
<dbReference type="SMART" id="SM00869">
    <property type="entry name" value="Autotransporter"/>
    <property type="match status" value="1"/>
</dbReference>
<name>A0A518XFC6_9GAMM</name>
<feature type="active site" description="Charge relay system" evidence="6">
    <location>
        <position position="129"/>
    </location>
</feature>